<dbReference type="AlphaFoldDB" id="A0AA86R5E2"/>
<dbReference type="EMBL" id="CAXDID020000127">
    <property type="protein sequence ID" value="CAL6034000.1"/>
    <property type="molecule type" value="Genomic_DNA"/>
</dbReference>
<evidence type="ECO:0000313" key="4">
    <source>
        <dbReference type="EMBL" id="CAL6034000.1"/>
    </source>
</evidence>
<dbReference type="Proteomes" id="UP001642409">
    <property type="component" value="Unassembled WGS sequence"/>
</dbReference>
<dbReference type="EMBL" id="CATOUU010001084">
    <property type="protein sequence ID" value="CAI9970888.1"/>
    <property type="molecule type" value="Genomic_DNA"/>
</dbReference>
<dbReference type="EMBL" id="CATOUU010001084">
    <property type="protein sequence ID" value="CAI9970875.1"/>
    <property type="molecule type" value="Genomic_DNA"/>
</dbReference>
<dbReference type="EMBL" id="CAXDID020000127">
    <property type="protein sequence ID" value="CAL6034026.1"/>
    <property type="molecule type" value="Genomic_DNA"/>
</dbReference>
<keyword evidence="7" id="KW-1185">Reference proteome</keyword>
<evidence type="ECO:0000313" key="3">
    <source>
        <dbReference type="EMBL" id="CAI9970888.1"/>
    </source>
</evidence>
<evidence type="ECO:0000313" key="1">
    <source>
        <dbReference type="EMBL" id="CAI9970875.1"/>
    </source>
</evidence>
<evidence type="ECO:0000313" key="7">
    <source>
        <dbReference type="Proteomes" id="UP001642409"/>
    </source>
</evidence>
<sequence>MAITNFHDAKYFSATALARATHLVRKVSYFRQRKQLEEISAESFRMKPSRKKSIQHSQYSAYMSIHAVSLIRLEDSCPKIDPIRIENHIKSTYQQILITYENSKVSIHRKHYTISQQQLKY</sequence>
<evidence type="ECO:0000313" key="6">
    <source>
        <dbReference type="EMBL" id="CAL6034026.1"/>
    </source>
</evidence>
<reference evidence="1" key="1">
    <citation type="submission" date="2023-06" db="EMBL/GenBank/DDBJ databases">
        <authorList>
            <person name="Kurt Z."/>
        </authorList>
    </citation>
    <scope>NUCLEOTIDE SEQUENCE</scope>
</reference>
<proteinExistence type="predicted"/>
<accession>A0AA86R5E2</accession>
<reference evidence="4 7" key="2">
    <citation type="submission" date="2024-07" db="EMBL/GenBank/DDBJ databases">
        <authorList>
            <person name="Akdeniz Z."/>
        </authorList>
    </citation>
    <scope>NUCLEOTIDE SEQUENCE [LARGE SCALE GENOMIC DNA]</scope>
</reference>
<protein>
    <submittedName>
        <fullName evidence="4">Hypothetical_protein</fullName>
    </submittedName>
</protein>
<evidence type="ECO:0000313" key="2">
    <source>
        <dbReference type="EMBL" id="CAI9970878.1"/>
    </source>
</evidence>
<dbReference type="EMBL" id="CATOUU010001084">
    <property type="protein sequence ID" value="CAI9970878.1"/>
    <property type="molecule type" value="Genomic_DNA"/>
</dbReference>
<organism evidence="1">
    <name type="scientific">Hexamita inflata</name>
    <dbReference type="NCBI Taxonomy" id="28002"/>
    <lineage>
        <taxon>Eukaryota</taxon>
        <taxon>Metamonada</taxon>
        <taxon>Diplomonadida</taxon>
        <taxon>Hexamitidae</taxon>
        <taxon>Hexamitinae</taxon>
        <taxon>Hexamita</taxon>
    </lineage>
</organism>
<evidence type="ECO:0000313" key="5">
    <source>
        <dbReference type="EMBL" id="CAL6034006.1"/>
    </source>
</evidence>
<gene>
    <name evidence="4" type="ORF">HINF_LOCUS35239</name>
    <name evidence="5" type="ORF">HINF_LOCUS35242</name>
    <name evidence="6" type="ORF">HINF_LOCUS35252</name>
    <name evidence="1" type="ORF">HINF_LOCUS58520</name>
    <name evidence="2" type="ORF">HINF_LOCUS58523</name>
    <name evidence="3" type="ORF">HINF_LOCUS58533</name>
</gene>
<comment type="caution">
    <text evidence="1">The sequence shown here is derived from an EMBL/GenBank/DDBJ whole genome shotgun (WGS) entry which is preliminary data.</text>
</comment>
<name>A0AA86R5E2_9EUKA</name>
<dbReference type="EMBL" id="CAXDID020000127">
    <property type="protein sequence ID" value="CAL6034006.1"/>
    <property type="molecule type" value="Genomic_DNA"/>
</dbReference>